<feature type="transmembrane region" description="Helical" evidence="1">
    <location>
        <begin position="12"/>
        <end position="30"/>
    </location>
</feature>
<evidence type="ECO:0008006" key="4">
    <source>
        <dbReference type="Google" id="ProtNLM"/>
    </source>
</evidence>
<dbReference type="OrthoDB" id="205553at2157"/>
<dbReference type="RefSeq" id="WP_120242749.1">
    <property type="nucleotide sequence ID" value="NZ_RAPO01000001.1"/>
</dbReference>
<sequence>MKAKITTVLRRARYAAIGAGIGAGIGALFSRNAASTGGALGALVGIFVAETRDTAGEYVEKAKSRTADE</sequence>
<keyword evidence="1" id="KW-0812">Transmembrane</keyword>
<evidence type="ECO:0000313" key="2">
    <source>
        <dbReference type="EMBL" id="RKD97179.1"/>
    </source>
</evidence>
<reference evidence="2 3" key="1">
    <citation type="submission" date="2018-09" db="EMBL/GenBank/DDBJ databases">
        <title>Genomic Encyclopedia of Archaeal and Bacterial Type Strains, Phase II (KMG-II): from individual species to whole genera.</title>
        <authorList>
            <person name="Goeker M."/>
        </authorList>
    </citation>
    <scope>NUCLEOTIDE SEQUENCE [LARGE SCALE GENOMIC DNA]</scope>
    <source>
        <strain evidence="2 3">DSM 13151</strain>
    </source>
</reference>
<evidence type="ECO:0000256" key="1">
    <source>
        <dbReference type="SAM" id="Phobius"/>
    </source>
</evidence>
<keyword evidence="1" id="KW-1133">Transmembrane helix</keyword>
<evidence type="ECO:0000313" key="3">
    <source>
        <dbReference type="Proteomes" id="UP000283805"/>
    </source>
</evidence>
<dbReference type="AlphaFoldDB" id="A0A419WP02"/>
<protein>
    <recommendedName>
        <fullName evidence="4">Glycine zipper 2TM domain-containing protein</fullName>
    </recommendedName>
</protein>
<dbReference type="Proteomes" id="UP000283805">
    <property type="component" value="Unassembled WGS sequence"/>
</dbReference>
<gene>
    <name evidence="2" type="ORF">ATJ93_0161</name>
</gene>
<name>A0A419WP02_9EURY</name>
<accession>A0A419WP02</accession>
<organism evidence="2 3">
    <name type="scientific">Halopiger aswanensis</name>
    <dbReference type="NCBI Taxonomy" id="148449"/>
    <lineage>
        <taxon>Archaea</taxon>
        <taxon>Methanobacteriati</taxon>
        <taxon>Methanobacteriota</taxon>
        <taxon>Stenosarchaea group</taxon>
        <taxon>Halobacteria</taxon>
        <taxon>Halobacteriales</taxon>
        <taxon>Natrialbaceae</taxon>
        <taxon>Halopiger</taxon>
    </lineage>
</organism>
<keyword evidence="1" id="KW-0472">Membrane</keyword>
<comment type="caution">
    <text evidence="2">The sequence shown here is derived from an EMBL/GenBank/DDBJ whole genome shotgun (WGS) entry which is preliminary data.</text>
</comment>
<keyword evidence="3" id="KW-1185">Reference proteome</keyword>
<proteinExistence type="predicted"/>
<dbReference type="EMBL" id="RAPO01000001">
    <property type="protein sequence ID" value="RKD97179.1"/>
    <property type="molecule type" value="Genomic_DNA"/>
</dbReference>